<feature type="active site" evidence="8">
    <location>
        <position position="245"/>
    </location>
</feature>
<feature type="compositionally biased region" description="Polar residues" evidence="9">
    <location>
        <begin position="455"/>
        <end position="465"/>
    </location>
</feature>
<organism evidence="13 14">
    <name type="scientific">Desulfotignum phosphitoxidans DSM 13687</name>
    <dbReference type="NCBI Taxonomy" id="1286635"/>
    <lineage>
        <taxon>Bacteria</taxon>
        <taxon>Pseudomonadati</taxon>
        <taxon>Thermodesulfobacteriota</taxon>
        <taxon>Desulfobacteria</taxon>
        <taxon>Desulfobacterales</taxon>
        <taxon>Desulfobacteraceae</taxon>
        <taxon>Desulfotignum</taxon>
    </lineage>
</organism>
<comment type="catalytic activity">
    <reaction evidence="8">
        <text>N(2)-formyl-N(1)-(5-phospho-beta-D-ribosyl)glycinamide + L-glutamine + ATP + H2O = 2-formamido-N(1)-(5-O-phospho-beta-D-ribosyl)acetamidine + L-glutamate + ADP + phosphate + H(+)</text>
        <dbReference type="Rhea" id="RHEA:17129"/>
        <dbReference type="ChEBI" id="CHEBI:15377"/>
        <dbReference type="ChEBI" id="CHEBI:15378"/>
        <dbReference type="ChEBI" id="CHEBI:29985"/>
        <dbReference type="ChEBI" id="CHEBI:30616"/>
        <dbReference type="ChEBI" id="CHEBI:43474"/>
        <dbReference type="ChEBI" id="CHEBI:58359"/>
        <dbReference type="ChEBI" id="CHEBI:147286"/>
        <dbReference type="ChEBI" id="CHEBI:147287"/>
        <dbReference type="ChEBI" id="CHEBI:456216"/>
        <dbReference type="EC" id="6.3.5.3"/>
    </reaction>
</comment>
<dbReference type="EMBL" id="APJX01000004">
    <property type="protein sequence ID" value="EMS79575.1"/>
    <property type="molecule type" value="Genomic_DNA"/>
</dbReference>
<feature type="domain" description="PurM-like N-terminal" evidence="10">
    <location>
        <begin position="296"/>
        <end position="419"/>
    </location>
</feature>
<dbReference type="CDD" id="cd02204">
    <property type="entry name" value="PurL_repeat2"/>
    <property type="match status" value="1"/>
</dbReference>
<sequence length="1000" mass="109768">MTACIEIALKQSLGDAEASSLVKKADSYFKIHIESARTIHMLTIESDLKTQDLERIRQEIFTNPVTQVSSLSPLKIDFHWCIWIGLRPGVKDNPGATAIEAVEDLLGRSFGPDEGIYTSKRYCLSGESLTRSQVETLAKELLSNPIIQQFKIFSKSDWHPETGANVKPARVILDHTPCFDFIDIDSDQTLARISDQRNLALNPRDIPVIRQYFLDPEVAAQRQAVGLSGPTDVELEYISQARSDHCNHNTFNGIFRYTDILTREETIEHSLFKTYIQQPTLALKEKKDWVVSVLWDNAGVGAFDEHNNYVITGETHNSPSNMEAYGGAITGIVGVYRDPMGTGLGSKLFMGSFGFCVGDVNYDGPLKPPLHPRRLLNGVIEGVRDGGNKSGVPTTFGQTLFDPGYMGKSLVFVTALGIMPKQVKGRPSHEKKTSPGDLIIMSGGRVGKDGIHGVTASSESYSENTPAGHVQIGDPYTQKKMHDFLLECRDEGLIRFITDNGGGGLSSSIGESAMISNGCVVYLDKVPLKYPGLDMWEIWVSESQERMTIAIDPKDLDRFMSLSRQHAVESTVIGEYTDTGKLHITFQGKTCAYVDMDLLDKGFPAWEFDAVWLPPAVRGLTEPVIRKPEDFNGLMTAMLARPNICSKEWILRQYDHEVQGGSVIKPLVGVNRNIPSDASVTRPVLTGNKGLAFSQTLLPWYSKIDAYHMMTCTIDEAVRRLIAVGGSMDHLGGVDNFCWPDIGYDEKTNPDGRFKAAQLVRACRALKDACMAYEIPLLSGKDSMYVDGHLEGAFGERIKVSALETVQFSATSVVEDILHCQTLEPKSAGDFVYVAGITADELGGSEYYDLFGKIGANVPQVNFGANRVLYRAVEKAMDLEMPASCHAVGRGGLGVHLALMTMAGRLGMEIDLSQVPAAAKTLSDDALLFSESAGRLILTVPPDRKPVFDKLAKGLPFRCVGGVTDAHDRLKITGVRNDIIVDLPCADLDKAFNKLFGEMI</sequence>
<keyword evidence="14" id="KW-1185">Reference proteome</keyword>
<keyword evidence="2 8" id="KW-0436">Ligase</keyword>
<dbReference type="OrthoDB" id="9804441at2"/>
<feature type="binding site" evidence="8">
    <location>
        <position position="337"/>
    </location>
    <ligand>
        <name>substrate</name>
    </ligand>
</feature>
<reference evidence="13 14" key="1">
    <citation type="journal article" date="2013" name="Genome Announc.">
        <title>Draft Genome Sequence of Desulfotignum phosphitoxidans DSM 13687 Strain FiPS-3.</title>
        <authorList>
            <person name="Poehlein A."/>
            <person name="Daniel R."/>
            <person name="Simeonova D.D."/>
        </authorList>
    </citation>
    <scope>NUCLEOTIDE SEQUENCE [LARGE SCALE GENOMIC DNA]</scope>
    <source>
        <strain evidence="13 14">DSM 13687</strain>
    </source>
</reference>
<name>S0FXY3_9BACT</name>
<feature type="binding site" evidence="8">
    <location>
        <position position="783"/>
    </location>
    <ligand>
        <name>substrate</name>
    </ligand>
</feature>
<keyword evidence="4 8" id="KW-0547">Nucleotide-binding</keyword>
<feature type="binding site" evidence="8">
    <location>
        <position position="735"/>
    </location>
    <ligand>
        <name>ATP</name>
        <dbReference type="ChEBI" id="CHEBI:30616"/>
    </ligand>
</feature>
<evidence type="ECO:0000256" key="3">
    <source>
        <dbReference type="ARBA" id="ARBA00022723"/>
    </source>
</evidence>
<feature type="domain" description="PurM-like N-terminal" evidence="10">
    <location>
        <begin position="677"/>
        <end position="783"/>
    </location>
</feature>
<dbReference type="SUPFAM" id="SSF82697">
    <property type="entry name" value="PurS-like"/>
    <property type="match status" value="1"/>
</dbReference>
<evidence type="ECO:0000256" key="8">
    <source>
        <dbReference type="HAMAP-Rule" id="MF_00420"/>
    </source>
</evidence>
<comment type="subcellular location">
    <subcellularLocation>
        <location evidence="8">Cytoplasm</location>
    </subcellularLocation>
</comment>
<dbReference type="UniPathway" id="UPA00074">
    <property type="reaction ID" value="UER00128"/>
</dbReference>
<dbReference type="PANTHER" id="PTHR43555:SF1">
    <property type="entry name" value="PHOSPHORIBOSYLFORMYLGLYCINAMIDINE SYNTHASE SUBUNIT PURL"/>
    <property type="match status" value="1"/>
</dbReference>
<dbReference type="InterPro" id="IPR010918">
    <property type="entry name" value="PurM-like_C_dom"/>
</dbReference>
<evidence type="ECO:0000259" key="10">
    <source>
        <dbReference type="Pfam" id="PF00586"/>
    </source>
</evidence>
<evidence type="ECO:0000256" key="4">
    <source>
        <dbReference type="ARBA" id="ARBA00022741"/>
    </source>
</evidence>
<feature type="domain" description="Phosphoribosylformylglycinamidine synthase linker" evidence="12">
    <location>
        <begin position="190"/>
        <end position="248"/>
    </location>
</feature>
<keyword evidence="6 8" id="KW-0067">ATP-binding</keyword>
<dbReference type="SUPFAM" id="SSF56042">
    <property type="entry name" value="PurM C-terminal domain-like"/>
    <property type="match status" value="2"/>
</dbReference>
<dbReference type="InterPro" id="IPR041609">
    <property type="entry name" value="PurL_linker"/>
</dbReference>
<dbReference type="CDD" id="cd02203">
    <property type="entry name" value="PurL_repeat1"/>
    <property type="match status" value="1"/>
</dbReference>
<dbReference type="Proteomes" id="UP000014216">
    <property type="component" value="Unassembled WGS sequence"/>
</dbReference>
<dbReference type="RefSeq" id="WP_006965812.1">
    <property type="nucleotide sequence ID" value="NZ_APJX01000004.1"/>
</dbReference>
<dbReference type="EC" id="6.3.5.3" evidence="8"/>
<dbReference type="Pfam" id="PF02769">
    <property type="entry name" value="AIRS_C"/>
    <property type="match status" value="2"/>
</dbReference>
<evidence type="ECO:0000256" key="5">
    <source>
        <dbReference type="ARBA" id="ARBA00022755"/>
    </source>
</evidence>
<evidence type="ECO:0000256" key="1">
    <source>
        <dbReference type="ARBA" id="ARBA00022490"/>
    </source>
</evidence>
<dbReference type="GO" id="GO:0004642">
    <property type="term" value="F:phosphoribosylformylglycinamidine synthase activity"/>
    <property type="evidence" value="ECO:0007669"/>
    <property type="project" value="UniProtKB-UniRule"/>
</dbReference>
<evidence type="ECO:0000256" key="2">
    <source>
        <dbReference type="ARBA" id="ARBA00022598"/>
    </source>
</evidence>
<comment type="caution">
    <text evidence="13">The sequence shown here is derived from an EMBL/GenBank/DDBJ whole genome shotgun (WGS) entry which is preliminary data.</text>
</comment>
<dbReference type="InterPro" id="IPR016188">
    <property type="entry name" value="PurM-like_N"/>
</dbReference>
<protein>
    <recommendedName>
        <fullName evidence="8">Phosphoribosylformylglycinamidine synthase subunit PurL</fullName>
        <shortName evidence="8">FGAM synthase</shortName>
        <ecNumber evidence="8">6.3.5.3</ecNumber>
    </recommendedName>
    <alternativeName>
        <fullName evidence="8">Formylglycinamide ribonucleotide amidotransferase subunit II</fullName>
        <shortName evidence="8">FGAR amidotransferase II</shortName>
        <shortName evidence="8">FGAR-AT II</shortName>
    </alternativeName>
    <alternativeName>
        <fullName evidence="8">Glutamine amidotransferase PurL</fullName>
    </alternativeName>
    <alternativeName>
        <fullName evidence="8">Phosphoribosylformylglycinamidine synthase subunit II</fullName>
    </alternativeName>
</protein>
<feature type="binding site" evidence="8">
    <location>
        <position position="314"/>
    </location>
    <ligand>
        <name>Mg(2+)</name>
        <dbReference type="ChEBI" id="CHEBI:18420"/>
        <label>1</label>
    </ligand>
</feature>
<dbReference type="AlphaFoldDB" id="S0FXY3"/>
<feature type="region of interest" description="Disordered" evidence="9">
    <location>
        <begin position="452"/>
        <end position="473"/>
    </location>
</feature>
<dbReference type="GO" id="GO:0006189">
    <property type="term" value="P:'de novo' IMP biosynthetic process"/>
    <property type="evidence" value="ECO:0007669"/>
    <property type="project" value="UniProtKB-UniRule"/>
</dbReference>
<accession>S0FXY3</accession>
<gene>
    <name evidence="8 13" type="primary">purL</name>
    <name evidence="13" type="ORF">Dpo_4c01230</name>
</gene>
<dbReference type="PANTHER" id="PTHR43555">
    <property type="entry name" value="PHOSPHORIBOSYLFORMYLGLYCINAMIDINE SYNTHASE SUBUNIT PURL"/>
    <property type="match status" value="1"/>
</dbReference>
<evidence type="ECO:0000256" key="6">
    <source>
        <dbReference type="ARBA" id="ARBA00022840"/>
    </source>
</evidence>
<evidence type="ECO:0000313" key="13">
    <source>
        <dbReference type="EMBL" id="EMS79575.1"/>
    </source>
</evidence>
<dbReference type="SUPFAM" id="SSF55326">
    <property type="entry name" value="PurM N-terminal domain-like"/>
    <property type="match status" value="2"/>
</dbReference>
<dbReference type="GO" id="GO:0005737">
    <property type="term" value="C:cytoplasm"/>
    <property type="evidence" value="ECO:0007669"/>
    <property type="project" value="UniProtKB-SubCell"/>
</dbReference>
<dbReference type="Pfam" id="PF18072">
    <property type="entry name" value="FGAR-AT_linker"/>
    <property type="match status" value="1"/>
</dbReference>
<dbReference type="Gene3D" id="3.30.1280.10">
    <property type="entry name" value="Phosphoribosylformylglycinamidine synthase subunit PurS"/>
    <property type="match status" value="1"/>
</dbReference>
<dbReference type="InterPro" id="IPR036604">
    <property type="entry name" value="PurS-like_sf"/>
</dbReference>
<evidence type="ECO:0000259" key="11">
    <source>
        <dbReference type="Pfam" id="PF02769"/>
    </source>
</evidence>
<feature type="domain" description="PurM-like C-terminal" evidence="11">
    <location>
        <begin position="828"/>
        <end position="967"/>
    </location>
</feature>
<keyword evidence="1 8" id="KW-0963">Cytoplasm</keyword>
<dbReference type="Gene3D" id="3.30.1330.10">
    <property type="entry name" value="PurM-like, N-terminal domain"/>
    <property type="match status" value="2"/>
</dbReference>
<feature type="binding site" evidence="8">
    <location>
        <position position="338"/>
    </location>
    <ligand>
        <name>Mg(2+)</name>
        <dbReference type="ChEBI" id="CHEBI:18420"/>
        <label>2</label>
    </ligand>
</feature>
<dbReference type="PATRIC" id="fig|1286635.3.peg.2159"/>
<dbReference type="GO" id="GO:0000287">
    <property type="term" value="F:magnesium ion binding"/>
    <property type="evidence" value="ECO:0007669"/>
    <property type="project" value="UniProtKB-UniRule"/>
</dbReference>
<evidence type="ECO:0000256" key="7">
    <source>
        <dbReference type="ARBA" id="ARBA00022842"/>
    </source>
</evidence>
<feature type="domain" description="PurM-like C-terminal" evidence="11">
    <location>
        <begin position="435"/>
        <end position="585"/>
    </location>
</feature>
<feature type="binding site" evidence="8">
    <location>
        <position position="499"/>
    </location>
    <ligand>
        <name>Mg(2+)</name>
        <dbReference type="ChEBI" id="CHEBI:18420"/>
        <label>2</label>
    </ligand>
</feature>
<comment type="subunit">
    <text evidence="8">Monomer. Part of the FGAM synthase complex composed of 1 PurL, 1 PurQ and 2 PurS subunits.</text>
</comment>
<evidence type="ECO:0000259" key="12">
    <source>
        <dbReference type="Pfam" id="PF18072"/>
    </source>
</evidence>
<keyword evidence="7 8" id="KW-0460">Magnesium</keyword>
<evidence type="ECO:0000313" key="14">
    <source>
        <dbReference type="Proteomes" id="UP000014216"/>
    </source>
</evidence>
<dbReference type="HAMAP" id="MF_00420">
    <property type="entry name" value="PurL_2"/>
    <property type="match status" value="1"/>
</dbReference>
<feature type="binding site" evidence="8">
    <location>
        <position position="471"/>
    </location>
    <ligand>
        <name>substrate</name>
    </ligand>
</feature>
<dbReference type="Pfam" id="PF00586">
    <property type="entry name" value="AIRS"/>
    <property type="match status" value="2"/>
</dbReference>
<proteinExistence type="inferred from homology"/>
<feature type="active site" description="Proton acceptor" evidence="8">
    <location>
        <position position="316"/>
    </location>
</feature>
<comment type="function">
    <text evidence="8">Part of the phosphoribosylformylglycinamidine synthase complex involved in the purines biosynthetic pathway. Catalyzes the ATP-dependent conversion of formylglycinamide ribonucleotide (FGAR) and glutamine to yield formylglycinamidine ribonucleotide (FGAM) and glutamate. The FGAM synthase complex is composed of three subunits. PurQ produces an ammonia molecule by converting glutamine to glutamate. PurL transfers the ammonia molecule to FGAR to form FGAM in an ATP-dependent manner. PurS interacts with PurQ and PurL and is thought to assist in the transfer of the ammonia molecule from PurQ to PurL.</text>
</comment>
<feature type="binding site" evidence="8">
    <location>
        <begin position="542"/>
        <end position="544"/>
    </location>
    <ligand>
        <name>substrate</name>
    </ligand>
</feature>
<keyword evidence="5 8" id="KW-0658">Purine biosynthesis</keyword>
<comment type="caution">
    <text evidence="8">Lacks conserved residue(s) required for the propagation of feature annotation.</text>
</comment>
<dbReference type="InterPro" id="IPR036921">
    <property type="entry name" value="PurM-like_N_sf"/>
</dbReference>
<comment type="similarity">
    <text evidence="8">Belongs to the FGAMS family.</text>
</comment>
<comment type="pathway">
    <text evidence="8">Purine metabolism; IMP biosynthesis via de novo pathway; 5-amino-1-(5-phospho-D-ribosyl)imidazole from N(2)-formyl-N(1)-(5-phospho-D-ribosyl)glycinamide: step 1/2.</text>
</comment>
<evidence type="ECO:0000256" key="9">
    <source>
        <dbReference type="SAM" id="MobiDB-lite"/>
    </source>
</evidence>
<dbReference type="Gene3D" id="3.90.650.10">
    <property type="entry name" value="PurM-like C-terminal domain"/>
    <property type="match status" value="2"/>
</dbReference>
<dbReference type="InterPro" id="IPR010074">
    <property type="entry name" value="PRibForGlyAmidine_synth_PurL"/>
</dbReference>
<dbReference type="InterPro" id="IPR036676">
    <property type="entry name" value="PurM-like_C_sf"/>
</dbReference>
<dbReference type="GO" id="GO:0005524">
    <property type="term" value="F:ATP binding"/>
    <property type="evidence" value="ECO:0007669"/>
    <property type="project" value="UniProtKB-UniRule"/>
</dbReference>
<keyword evidence="3 8" id="KW-0479">Metal-binding</keyword>
<feature type="binding site" evidence="8">
    <location>
        <position position="780"/>
    </location>
    <ligand>
        <name>ATP</name>
        <dbReference type="ChEBI" id="CHEBI:30616"/>
    </ligand>
</feature>